<dbReference type="InterPro" id="IPR036388">
    <property type="entry name" value="WH-like_DNA-bd_sf"/>
</dbReference>
<dbReference type="InterPro" id="IPR000835">
    <property type="entry name" value="HTH_MarR-typ"/>
</dbReference>
<protein>
    <submittedName>
        <fullName evidence="2">MarR family transcriptional regulator</fullName>
    </submittedName>
</protein>
<evidence type="ECO:0000313" key="3">
    <source>
        <dbReference type="Proteomes" id="UP001207742"/>
    </source>
</evidence>
<dbReference type="PROSITE" id="PS50995">
    <property type="entry name" value="HTH_MARR_2"/>
    <property type="match status" value="1"/>
</dbReference>
<dbReference type="SMART" id="SM00347">
    <property type="entry name" value="HTH_MARR"/>
    <property type="match status" value="1"/>
</dbReference>
<keyword evidence="3" id="KW-1185">Reference proteome</keyword>
<dbReference type="InterPro" id="IPR036390">
    <property type="entry name" value="WH_DNA-bd_sf"/>
</dbReference>
<proteinExistence type="predicted"/>
<dbReference type="Proteomes" id="UP001207742">
    <property type="component" value="Unassembled WGS sequence"/>
</dbReference>
<dbReference type="RefSeq" id="WP_264726663.1">
    <property type="nucleotide sequence ID" value="NZ_JAPDNR010000001.1"/>
</dbReference>
<name>A0ABT3IEG4_9BACT</name>
<evidence type="ECO:0000259" key="1">
    <source>
        <dbReference type="PROSITE" id="PS50995"/>
    </source>
</evidence>
<gene>
    <name evidence="2" type="ORF">OL497_00460</name>
</gene>
<organism evidence="2 3">
    <name type="scientific">Chitinophaga nivalis</name>
    <dbReference type="NCBI Taxonomy" id="2991709"/>
    <lineage>
        <taxon>Bacteria</taxon>
        <taxon>Pseudomonadati</taxon>
        <taxon>Bacteroidota</taxon>
        <taxon>Chitinophagia</taxon>
        <taxon>Chitinophagales</taxon>
        <taxon>Chitinophagaceae</taxon>
        <taxon>Chitinophaga</taxon>
    </lineage>
</organism>
<feature type="domain" description="HTH marR-type" evidence="1">
    <location>
        <begin position="19"/>
        <end position="153"/>
    </location>
</feature>
<dbReference type="PANTHER" id="PTHR33164">
    <property type="entry name" value="TRANSCRIPTIONAL REGULATOR, MARR FAMILY"/>
    <property type="match status" value="1"/>
</dbReference>
<dbReference type="EMBL" id="JAPDNS010000001">
    <property type="protein sequence ID" value="MCW3482351.1"/>
    <property type="molecule type" value="Genomic_DNA"/>
</dbReference>
<evidence type="ECO:0000313" key="2">
    <source>
        <dbReference type="EMBL" id="MCW3482351.1"/>
    </source>
</evidence>
<sequence length="157" mass="17872">MISNSTTDEQYEACLAKRPDSLARLLSQLKKDMDWRLTEKIQERGYPHFKLGDMVLLVNIDAHGTINNDLARKAKISKQAMSKVVKKLEATGYISTRKHDTDNRASIIYLTEQGKELMINAWECIEAIQHSYTAIIGETDAVEMKRILLKLHRGIGI</sequence>
<dbReference type="PANTHER" id="PTHR33164:SF43">
    <property type="entry name" value="HTH-TYPE TRANSCRIPTIONAL REPRESSOR YETL"/>
    <property type="match status" value="1"/>
</dbReference>
<dbReference type="Pfam" id="PF01047">
    <property type="entry name" value="MarR"/>
    <property type="match status" value="1"/>
</dbReference>
<dbReference type="InterPro" id="IPR039422">
    <property type="entry name" value="MarR/SlyA-like"/>
</dbReference>
<dbReference type="Gene3D" id="1.10.10.10">
    <property type="entry name" value="Winged helix-like DNA-binding domain superfamily/Winged helix DNA-binding domain"/>
    <property type="match status" value="1"/>
</dbReference>
<comment type="caution">
    <text evidence="2">The sequence shown here is derived from an EMBL/GenBank/DDBJ whole genome shotgun (WGS) entry which is preliminary data.</text>
</comment>
<accession>A0ABT3IEG4</accession>
<reference evidence="2 3" key="1">
    <citation type="submission" date="2022-10" db="EMBL/GenBank/DDBJ databases">
        <title>Chitinophaga nivalis PC15 sp. nov., isolated from Pyeongchang county, South Korea.</title>
        <authorList>
            <person name="Trinh H.N."/>
        </authorList>
    </citation>
    <scope>NUCLEOTIDE SEQUENCE [LARGE SCALE GENOMIC DNA]</scope>
    <source>
        <strain evidence="2 3">PC14</strain>
    </source>
</reference>
<dbReference type="SUPFAM" id="SSF46785">
    <property type="entry name" value="Winged helix' DNA-binding domain"/>
    <property type="match status" value="1"/>
</dbReference>